<evidence type="ECO:0000313" key="9">
    <source>
        <dbReference type="EMBL" id="GGF18677.1"/>
    </source>
</evidence>
<dbReference type="EMBL" id="BMJQ01000006">
    <property type="protein sequence ID" value="GGF18677.1"/>
    <property type="molecule type" value="Genomic_DNA"/>
</dbReference>
<feature type="domain" description="Ketopantoate reductase C-terminal" evidence="8">
    <location>
        <begin position="199"/>
        <end position="317"/>
    </location>
</feature>
<protein>
    <recommendedName>
        <fullName evidence="3">2-dehydropantoate 2-reductase</fullName>
        <ecNumber evidence="2">1.1.1.169</ecNumber>
    </recommendedName>
    <alternativeName>
        <fullName evidence="5">Ketopantoate reductase</fullName>
    </alternativeName>
</protein>
<dbReference type="Pfam" id="PF02558">
    <property type="entry name" value="ApbA"/>
    <property type="match status" value="1"/>
</dbReference>
<evidence type="ECO:0000256" key="1">
    <source>
        <dbReference type="ARBA" id="ARBA00004994"/>
    </source>
</evidence>
<feature type="domain" description="Ketopantoate reductase N-terminal" evidence="7">
    <location>
        <begin position="3"/>
        <end position="169"/>
    </location>
</feature>
<evidence type="ECO:0000259" key="8">
    <source>
        <dbReference type="Pfam" id="PF08546"/>
    </source>
</evidence>
<evidence type="ECO:0000256" key="3">
    <source>
        <dbReference type="ARBA" id="ARBA00019465"/>
    </source>
</evidence>
<evidence type="ECO:0000256" key="2">
    <source>
        <dbReference type="ARBA" id="ARBA00013014"/>
    </source>
</evidence>
<dbReference type="FunFam" id="1.10.1040.10:FF:000017">
    <property type="entry name" value="2-dehydropantoate 2-reductase"/>
    <property type="match status" value="1"/>
</dbReference>
<comment type="catalytic activity">
    <reaction evidence="6">
        <text>(R)-pantoate + NADP(+) = 2-dehydropantoate + NADPH + H(+)</text>
        <dbReference type="Rhea" id="RHEA:16233"/>
        <dbReference type="ChEBI" id="CHEBI:11561"/>
        <dbReference type="ChEBI" id="CHEBI:15378"/>
        <dbReference type="ChEBI" id="CHEBI:15980"/>
        <dbReference type="ChEBI" id="CHEBI:57783"/>
        <dbReference type="ChEBI" id="CHEBI:58349"/>
        <dbReference type="EC" id="1.1.1.169"/>
    </reaction>
</comment>
<name>A0A8J2YTT8_9PROT</name>
<comment type="caution">
    <text evidence="9">The sequence shown here is derived from an EMBL/GenBank/DDBJ whole genome shotgun (WGS) entry which is preliminary data.</text>
</comment>
<dbReference type="PANTHER" id="PTHR21708:SF45">
    <property type="entry name" value="2-DEHYDROPANTOATE 2-REDUCTASE"/>
    <property type="match status" value="1"/>
</dbReference>
<keyword evidence="4" id="KW-0566">Pantothenate biosynthesis</keyword>
<reference evidence="9" key="1">
    <citation type="journal article" date="2014" name="Int. J. Syst. Evol. Microbiol.">
        <title>Complete genome sequence of Corynebacterium casei LMG S-19264T (=DSM 44701T), isolated from a smear-ripened cheese.</title>
        <authorList>
            <consortium name="US DOE Joint Genome Institute (JGI-PGF)"/>
            <person name="Walter F."/>
            <person name="Albersmeier A."/>
            <person name="Kalinowski J."/>
            <person name="Ruckert C."/>
        </authorList>
    </citation>
    <scope>NUCLEOTIDE SEQUENCE</scope>
    <source>
        <strain evidence="9">CGMCC 1.15725</strain>
    </source>
</reference>
<dbReference type="InterPro" id="IPR013328">
    <property type="entry name" value="6PGD_dom2"/>
</dbReference>
<keyword evidence="10" id="KW-1185">Reference proteome</keyword>
<dbReference type="InterPro" id="IPR036291">
    <property type="entry name" value="NAD(P)-bd_dom_sf"/>
</dbReference>
<dbReference type="SUPFAM" id="SSF48179">
    <property type="entry name" value="6-phosphogluconate dehydrogenase C-terminal domain-like"/>
    <property type="match status" value="1"/>
</dbReference>
<dbReference type="RefSeq" id="WP_189046273.1">
    <property type="nucleotide sequence ID" value="NZ_BMJQ01000006.1"/>
</dbReference>
<dbReference type="AlphaFoldDB" id="A0A8J2YTT8"/>
<proteinExistence type="predicted"/>
<dbReference type="InterPro" id="IPR013332">
    <property type="entry name" value="KPR_N"/>
</dbReference>
<accession>A0A8J2YTT8</accession>
<evidence type="ECO:0000256" key="6">
    <source>
        <dbReference type="ARBA" id="ARBA00048793"/>
    </source>
</evidence>
<dbReference type="InterPro" id="IPR008927">
    <property type="entry name" value="6-PGluconate_DH-like_C_sf"/>
</dbReference>
<dbReference type="EC" id="1.1.1.169" evidence="2"/>
<dbReference type="SUPFAM" id="SSF51735">
    <property type="entry name" value="NAD(P)-binding Rossmann-fold domains"/>
    <property type="match status" value="1"/>
</dbReference>
<dbReference type="Gene3D" id="1.10.1040.10">
    <property type="entry name" value="N-(1-d-carboxylethyl)-l-norvaline Dehydrogenase, domain 2"/>
    <property type="match status" value="1"/>
</dbReference>
<gene>
    <name evidence="9" type="ORF">GCM10011611_25700</name>
</gene>
<evidence type="ECO:0000313" key="10">
    <source>
        <dbReference type="Proteomes" id="UP000646365"/>
    </source>
</evidence>
<dbReference type="InterPro" id="IPR051402">
    <property type="entry name" value="KPR-Related"/>
</dbReference>
<dbReference type="Gene3D" id="3.40.50.720">
    <property type="entry name" value="NAD(P)-binding Rossmann-like Domain"/>
    <property type="match status" value="1"/>
</dbReference>
<reference evidence="9" key="2">
    <citation type="submission" date="2020-09" db="EMBL/GenBank/DDBJ databases">
        <authorList>
            <person name="Sun Q."/>
            <person name="Zhou Y."/>
        </authorList>
    </citation>
    <scope>NUCLEOTIDE SEQUENCE</scope>
    <source>
        <strain evidence="9">CGMCC 1.15725</strain>
    </source>
</reference>
<comment type="pathway">
    <text evidence="1">Cofactor biosynthesis; (R)-pantothenate biosynthesis; (R)-pantoate from 3-methyl-2-oxobutanoate: step 2/2.</text>
</comment>
<dbReference type="GO" id="GO:0005737">
    <property type="term" value="C:cytoplasm"/>
    <property type="evidence" value="ECO:0007669"/>
    <property type="project" value="TreeGrafter"/>
</dbReference>
<sequence>MRIAIVGAGAVGSVIAGFLLDRGEHEVSLLARGAHLAAIQARGLTVHSNDRHFTSRPRASDDPRDLGQQDALIVTVKGHSLAALAPTLTPLLGRDTLVVSAQNGVPWWYFYGADGPEAGTPFETVDRGGTIWRAIGPERAIGGVINIPASIPEPGMAHHAGRLRLHLGAPRAGDHATALTELAGSIERAGIACNATDRIRHEVWSKLLLNNASATVSVLTGRTMGEIRREPALLGTLRRLMQECKAVAAAWGVELDDDIDAELAKPPSAPNHKTSMLQDYEAGRPLELDPIVTAVIELGRRRQVPVPTIESLWALTRIKLGLQDG</sequence>
<evidence type="ECO:0000259" key="7">
    <source>
        <dbReference type="Pfam" id="PF02558"/>
    </source>
</evidence>
<dbReference type="NCBIfam" id="NF005089">
    <property type="entry name" value="PRK06522.1-4"/>
    <property type="match status" value="1"/>
</dbReference>
<evidence type="ECO:0000256" key="5">
    <source>
        <dbReference type="ARBA" id="ARBA00032024"/>
    </source>
</evidence>
<dbReference type="UniPathway" id="UPA00028">
    <property type="reaction ID" value="UER00004"/>
</dbReference>
<dbReference type="GO" id="GO:0015940">
    <property type="term" value="P:pantothenate biosynthetic process"/>
    <property type="evidence" value="ECO:0007669"/>
    <property type="project" value="UniProtKB-UniPathway"/>
</dbReference>
<dbReference type="Pfam" id="PF08546">
    <property type="entry name" value="ApbA_C"/>
    <property type="match status" value="1"/>
</dbReference>
<evidence type="ECO:0000256" key="4">
    <source>
        <dbReference type="ARBA" id="ARBA00022655"/>
    </source>
</evidence>
<dbReference type="PANTHER" id="PTHR21708">
    <property type="entry name" value="PROBABLE 2-DEHYDROPANTOATE 2-REDUCTASE"/>
    <property type="match status" value="1"/>
</dbReference>
<organism evidence="9 10">
    <name type="scientific">Aliidongia dinghuensis</name>
    <dbReference type="NCBI Taxonomy" id="1867774"/>
    <lineage>
        <taxon>Bacteria</taxon>
        <taxon>Pseudomonadati</taxon>
        <taxon>Pseudomonadota</taxon>
        <taxon>Alphaproteobacteria</taxon>
        <taxon>Rhodospirillales</taxon>
        <taxon>Dongiaceae</taxon>
        <taxon>Aliidongia</taxon>
    </lineage>
</organism>
<dbReference type="InterPro" id="IPR013752">
    <property type="entry name" value="KPA_reductase"/>
</dbReference>
<dbReference type="Proteomes" id="UP000646365">
    <property type="component" value="Unassembled WGS sequence"/>
</dbReference>
<dbReference type="GO" id="GO:0008677">
    <property type="term" value="F:2-dehydropantoate 2-reductase activity"/>
    <property type="evidence" value="ECO:0007669"/>
    <property type="project" value="UniProtKB-EC"/>
</dbReference>